<proteinExistence type="predicted"/>
<gene>
    <name evidence="3" type="ORF">GPA27_23805</name>
</gene>
<evidence type="ECO:0000256" key="1">
    <source>
        <dbReference type="SAM" id="MobiDB-lite"/>
    </source>
</evidence>
<dbReference type="RefSeq" id="WP_169142932.1">
    <property type="nucleotide sequence ID" value="NZ_WTVS01000076.1"/>
</dbReference>
<keyword evidence="2" id="KW-0732">Signal</keyword>
<evidence type="ECO:0000313" key="3">
    <source>
        <dbReference type="EMBL" id="NMG00408.1"/>
    </source>
</evidence>
<feature type="chain" id="PRO_5046364502" evidence="2">
    <location>
        <begin position="25"/>
        <end position="148"/>
    </location>
</feature>
<keyword evidence="4" id="KW-1185">Reference proteome</keyword>
<dbReference type="EMBL" id="WTVS01000076">
    <property type="protein sequence ID" value="NMG00408.1"/>
    <property type="molecule type" value="Genomic_DNA"/>
</dbReference>
<feature type="signal peptide" evidence="2">
    <location>
        <begin position="1"/>
        <end position="24"/>
    </location>
</feature>
<reference evidence="3 4" key="1">
    <citation type="submission" date="2019-12" db="EMBL/GenBank/DDBJ databases">
        <title>Comparative genomics gives insights into the taxonomy of the Azoarcus-Aromatoleum group and reveals separate origins of nif in the plant-associated Azoarcus and non-plant-associated Aromatoleum sub-groups.</title>
        <authorList>
            <person name="Lafos M."/>
            <person name="Maluk M."/>
            <person name="Batista M."/>
            <person name="Junghare M."/>
            <person name="Carmona M."/>
            <person name="Faoro H."/>
            <person name="Cruz L.M."/>
            <person name="Battistoni F."/>
            <person name="De Souza E."/>
            <person name="Pedrosa F."/>
            <person name="Chen W.-M."/>
            <person name="Poole P.S."/>
            <person name="Dixon R.A."/>
            <person name="James E.K."/>
        </authorList>
    </citation>
    <scope>NUCLEOTIDE SEQUENCE [LARGE SCALE GENOMIC DNA]</scope>
    <source>
        <strain evidence="3 4">T</strain>
    </source>
</reference>
<sequence length="148" mass="14159">MKLETTLLAIAAATFATLAGSALAGPDSARGAGRARAPMAAVAQAPALATRGACVASPALAVTAPPAADGAATVAPKRVKTTHGAGRARASSGARALVAAGSCEQIAGTVIADKPDAVPTGLPASKGAKGAGRARAPSTTKPLTAWWG</sequence>
<feature type="region of interest" description="Disordered" evidence="1">
    <location>
        <begin position="121"/>
        <end position="148"/>
    </location>
</feature>
<organism evidence="3 4">
    <name type="scientific">Aromatoleum toluolicum</name>
    <dbReference type="NCBI Taxonomy" id="90060"/>
    <lineage>
        <taxon>Bacteria</taxon>
        <taxon>Pseudomonadati</taxon>
        <taxon>Pseudomonadota</taxon>
        <taxon>Betaproteobacteria</taxon>
        <taxon>Rhodocyclales</taxon>
        <taxon>Rhodocyclaceae</taxon>
        <taxon>Aromatoleum</taxon>
    </lineage>
</organism>
<comment type="caution">
    <text evidence="3">The sequence shown here is derived from an EMBL/GenBank/DDBJ whole genome shotgun (WGS) entry which is preliminary data.</text>
</comment>
<evidence type="ECO:0000256" key="2">
    <source>
        <dbReference type="SAM" id="SignalP"/>
    </source>
</evidence>
<name>A0ABX1NM35_9RHOO</name>
<dbReference type="Proteomes" id="UP000634522">
    <property type="component" value="Unassembled WGS sequence"/>
</dbReference>
<evidence type="ECO:0000313" key="4">
    <source>
        <dbReference type="Proteomes" id="UP000634522"/>
    </source>
</evidence>
<accession>A0ABX1NM35</accession>
<protein>
    <submittedName>
        <fullName evidence="3">Uncharacterized protein</fullName>
    </submittedName>
</protein>
<feature type="compositionally biased region" description="Low complexity" evidence="1">
    <location>
        <begin position="123"/>
        <end position="138"/>
    </location>
</feature>